<dbReference type="InterPro" id="IPR050900">
    <property type="entry name" value="Transposase_IS3/IS150/IS904"/>
</dbReference>
<evidence type="ECO:0000259" key="1">
    <source>
        <dbReference type="PROSITE" id="PS50994"/>
    </source>
</evidence>
<evidence type="ECO:0000313" key="2">
    <source>
        <dbReference type="EMBL" id="MBO8457671.1"/>
    </source>
</evidence>
<dbReference type="AlphaFoldDB" id="A0A9D9HPE7"/>
<dbReference type="Gene3D" id="3.30.420.10">
    <property type="entry name" value="Ribonuclease H-like superfamily/Ribonuclease H"/>
    <property type="match status" value="1"/>
</dbReference>
<accession>A0A9D9HPE7</accession>
<dbReference type="Pfam" id="PF00665">
    <property type="entry name" value="rve"/>
    <property type="match status" value="1"/>
</dbReference>
<dbReference type="PANTHER" id="PTHR46889">
    <property type="entry name" value="TRANSPOSASE INSF FOR INSERTION SEQUENCE IS3B-RELATED"/>
    <property type="match status" value="1"/>
</dbReference>
<organism evidence="2 3">
    <name type="scientific">Candidatus Gallitreponema excrementavium</name>
    <dbReference type="NCBI Taxonomy" id="2840840"/>
    <lineage>
        <taxon>Bacteria</taxon>
        <taxon>Pseudomonadati</taxon>
        <taxon>Spirochaetota</taxon>
        <taxon>Spirochaetia</taxon>
        <taxon>Spirochaetales</taxon>
        <taxon>Candidatus Gallitreponema</taxon>
    </lineage>
</organism>
<dbReference type="PROSITE" id="PS50994">
    <property type="entry name" value="INTEGRASE"/>
    <property type="match status" value="1"/>
</dbReference>
<dbReference type="InterPro" id="IPR001584">
    <property type="entry name" value="Integrase_cat-core"/>
</dbReference>
<dbReference type="PANTHER" id="PTHR46889:SF4">
    <property type="entry name" value="TRANSPOSASE INSO FOR INSERTION SEQUENCE ELEMENT IS911B-RELATED"/>
    <property type="match status" value="1"/>
</dbReference>
<dbReference type="InterPro" id="IPR036397">
    <property type="entry name" value="RNaseH_sf"/>
</dbReference>
<gene>
    <name evidence="2" type="ORF">IAA81_05520</name>
</gene>
<reference evidence="2" key="2">
    <citation type="journal article" date="2021" name="PeerJ">
        <title>Extensive microbial diversity within the chicken gut microbiome revealed by metagenomics and culture.</title>
        <authorList>
            <person name="Gilroy R."/>
            <person name="Ravi A."/>
            <person name="Getino M."/>
            <person name="Pursley I."/>
            <person name="Horton D.L."/>
            <person name="Alikhan N.F."/>
            <person name="Baker D."/>
            <person name="Gharbi K."/>
            <person name="Hall N."/>
            <person name="Watson M."/>
            <person name="Adriaenssens E.M."/>
            <person name="Foster-Nyarko E."/>
            <person name="Jarju S."/>
            <person name="Secka A."/>
            <person name="Antonio M."/>
            <person name="Oren A."/>
            <person name="Chaudhuri R.R."/>
            <person name="La Ragione R."/>
            <person name="Hildebrand F."/>
            <person name="Pallen M.J."/>
        </authorList>
    </citation>
    <scope>NUCLEOTIDE SEQUENCE</scope>
    <source>
        <strain evidence="2">10532</strain>
    </source>
</reference>
<reference evidence="2" key="1">
    <citation type="submission" date="2020-10" db="EMBL/GenBank/DDBJ databases">
        <authorList>
            <person name="Gilroy R."/>
        </authorList>
    </citation>
    <scope>NUCLEOTIDE SEQUENCE</scope>
    <source>
        <strain evidence="2">10532</strain>
    </source>
</reference>
<dbReference type="NCBIfam" id="NF033516">
    <property type="entry name" value="transpos_IS3"/>
    <property type="match status" value="1"/>
</dbReference>
<dbReference type="GO" id="GO:0015074">
    <property type="term" value="P:DNA integration"/>
    <property type="evidence" value="ECO:0007669"/>
    <property type="project" value="InterPro"/>
</dbReference>
<name>A0A9D9HPE7_9SPIR</name>
<proteinExistence type="predicted"/>
<dbReference type="InterPro" id="IPR048020">
    <property type="entry name" value="Transpos_IS3"/>
</dbReference>
<comment type="caution">
    <text evidence="2">The sequence shown here is derived from an EMBL/GenBank/DDBJ whole genome shotgun (WGS) entry which is preliminary data.</text>
</comment>
<feature type="domain" description="Integrase catalytic" evidence="1">
    <location>
        <begin position="137"/>
        <end position="302"/>
    </location>
</feature>
<dbReference type="GO" id="GO:0003676">
    <property type="term" value="F:nucleic acid binding"/>
    <property type="evidence" value="ECO:0007669"/>
    <property type="project" value="InterPro"/>
</dbReference>
<dbReference type="SUPFAM" id="SSF53098">
    <property type="entry name" value="Ribonuclease H-like"/>
    <property type="match status" value="1"/>
</dbReference>
<dbReference type="InterPro" id="IPR012337">
    <property type="entry name" value="RNaseH-like_sf"/>
</dbReference>
<sequence>MGNREQNPKKSHGILCGTKQQITRYAAEQLGTEPQCKVCRVLGISRSTLYYDRKNPQRALDTPEQIRVVQQDLEEHHYSFGRRVTKKNLEKKGFIFSQRKISRIFKLLDYKSKYGRKKCHNVYTSKATEKYIRANIFNNLPEYEQRTENVWSMDFTERKINGKKFYLCAIIGVNTKIVYAHNYSYKLDTRLAIQTVMDAVKRWEKPVMLMTDRGSQFTSKAFYDMIEKLGIVHSMSRPYTSIDNRFIETFWKTMKTEIEARRNYTEEDYRMVVDYFMEYYNKLRPHSSLGYVSPYKASGICA</sequence>
<dbReference type="Proteomes" id="UP000823638">
    <property type="component" value="Unassembled WGS sequence"/>
</dbReference>
<protein>
    <submittedName>
        <fullName evidence="2">IS3 family transposase</fullName>
    </submittedName>
</protein>
<dbReference type="EMBL" id="JADIMM010000072">
    <property type="protein sequence ID" value="MBO8457671.1"/>
    <property type="molecule type" value="Genomic_DNA"/>
</dbReference>
<evidence type="ECO:0000313" key="3">
    <source>
        <dbReference type="Proteomes" id="UP000823638"/>
    </source>
</evidence>